<protein>
    <submittedName>
        <fullName evidence="1">Uncharacterized protein</fullName>
    </submittedName>
</protein>
<comment type="caution">
    <text evidence="1">The sequence shown here is derived from an EMBL/GenBank/DDBJ whole genome shotgun (WGS) entry which is preliminary data.</text>
</comment>
<name>X1SYM1_9ZZZZ</name>
<gene>
    <name evidence="1" type="ORF">S12H4_23645</name>
</gene>
<reference evidence="1" key="1">
    <citation type="journal article" date="2014" name="Front. Microbiol.">
        <title>High frequency of phylogenetically diverse reductive dehalogenase-homologous genes in deep subseafloor sedimentary metagenomes.</title>
        <authorList>
            <person name="Kawai M."/>
            <person name="Futagami T."/>
            <person name="Toyoda A."/>
            <person name="Takaki Y."/>
            <person name="Nishi S."/>
            <person name="Hori S."/>
            <person name="Arai W."/>
            <person name="Tsubouchi T."/>
            <person name="Morono Y."/>
            <person name="Uchiyama I."/>
            <person name="Ito T."/>
            <person name="Fujiyama A."/>
            <person name="Inagaki F."/>
            <person name="Takami H."/>
        </authorList>
    </citation>
    <scope>NUCLEOTIDE SEQUENCE</scope>
    <source>
        <strain evidence="1">Expedition CK06-06</strain>
    </source>
</reference>
<sequence>MTVAAFAYFTTVIWGTIGSGQLFDFNVTISGVKVYLSDEISPNILVYYYYSVLSQS</sequence>
<evidence type="ECO:0000313" key="1">
    <source>
        <dbReference type="EMBL" id="GAI72929.1"/>
    </source>
</evidence>
<proteinExistence type="predicted"/>
<dbReference type="EMBL" id="BARW01012613">
    <property type="protein sequence ID" value="GAI72929.1"/>
    <property type="molecule type" value="Genomic_DNA"/>
</dbReference>
<dbReference type="AlphaFoldDB" id="X1SYM1"/>
<accession>X1SYM1</accession>
<organism evidence="1">
    <name type="scientific">marine sediment metagenome</name>
    <dbReference type="NCBI Taxonomy" id="412755"/>
    <lineage>
        <taxon>unclassified sequences</taxon>
        <taxon>metagenomes</taxon>
        <taxon>ecological metagenomes</taxon>
    </lineage>
</organism>